<dbReference type="InterPro" id="IPR016186">
    <property type="entry name" value="C-type_lectin-like/link_sf"/>
</dbReference>
<evidence type="ECO:0000313" key="2">
    <source>
        <dbReference type="Ensembl" id="ENSDLAP00005003390.2"/>
    </source>
</evidence>
<evidence type="ECO:0000259" key="1">
    <source>
        <dbReference type="PROSITE" id="PS50041"/>
    </source>
</evidence>
<dbReference type="PANTHER" id="PTHR45784">
    <property type="entry name" value="C-TYPE LECTIN DOMAIN FAMILY 20 MEMBER A-RELATED"/>
    <property type="match status" value="1"/>
</dbReference>
<dbReference type="Pfam" id="PF00059">
    <property type="entry name" value="Lectin_C"/>
    <property type="match status" value="1"/>
</dbReference>
<protein>
    <recommendedName>
        <fullName evidence="1">C-type lectin domain-containing protein</fullName>
    </recommendedName>
</protein>
<reference evidence="2" key="2">
    <citation type="submission" date="2025-09" db="UniProtKB">
        <authorList>
            <consortium name="Ensembl"/>
        </authorList>
    </citation>
    <scope>IDENTIFICATION</scope>
</reference>
<dbReference type="AlphaFoldDB" id="A0A8C4DFK8"/>
<dbReference type="PROSITE" id="PS50041">
    <property type="entry name" value="C_TYPE_LECTIN_2"/>
    <property type="match status" value="1"/>
</dbReference>
<dbReference type="PANTHER" id="PTHR45784:SF3">
    <property type="entry name" value="C-TYPE LECTIN DOMAIN FAMILY 4 MEMBER K-LIKE-RELATED"/>
    <property type="match status" value="1"/>
</dbReference>
<sequence>MGEMEIGLKAVEGKYKDAVWIGLQKELTRRWHWSLADKDFYKEGERDYFIPDGTDYSCLTYTKGKPSPAGCPNKKYSVCFDGKKHGREQYVLTNVAMAWTVARDYCRAHHTDLTSVRNELENQIIQEVSRNLTVWIGSFRDPWMWSDQTYSSFRYWKEGKEVWTDDTKNCVAMLESSSGRWGEIPCNEAHPFLCNYAGQVVKFIKVRISSEDSELDLNDPVVYDDILKQVKQDLSNTNVTNLRWRKHPDERVFVKEPNRGG</sequence>
<dbReference type="InterPro" id="IPR001304">
    <property type="entry name" value="C-type_lectin-like"/>
</dbReference>
<keyword evidence="3" id="KW-1185">Reference proteome</keyword>
<feature type="domain" description="C-type lectin" evidence="1">
    <location>
        <begin position="85"/>
        <end position="195"/>
    </location>
</feature>
<dbReference type="Ensembl" id="ENSDLAT00005003515.2">
    <property type="protein sequence ID" value="ENSDLAP00005003390.2"/>
    <property type="gene ID" value="ENSDLAG00005001550.2"/>
</dbReference>
<accession>A0A8C4DFK8</accession>
<dbReference type="GeneTree" id="ENSGT01100000263473"/>
<dbReference type="Gene3D" id="3.10.100.10">
    <property type="entry name" value="Mannose-Binding Protein A, subunit A"/>
    <property type="match status" value="1"/>
</dbReference>
<dbReference type="Proteomes" id="UP000694389">
    <property type="component" value="Unassembled WGS sequence"/>
</dbReference>
<organism evidence="2 3">
    <name type="scientific">Dicentrarchus labrax</name>
    <name type="common">European seabass</name>
    <name type="synonym">Morone labrax</name>
    <dbReference type="NCBI Taxonomy" id="13489"/>
    <lineage>
        <taxon>Eukaryota</taxon>
        <taxon>Metazoa</taxon>
        <taxon>Chordata</taxon>
        <taxon>Craniata</taxon>
        <taxon>Vertebrata</taxon>
        <taxon>Euteleostomi</taxon>
        <taxon>Actinopterygii</taxon>
        <taxon>Neopterygii</taxon>
        <taxon>Teleostei</taxon>
        <taxon>Neoteleostei</taxon>
        <taxon>Acanthomorphata</taxon>
        <taxon>Eupercaria</taxon>
        <taxon>Moronidae</taxon>
        <taxon>Dicentrarchus</taxon>
    </lineage>
</organism>
<evidence type="ECO:0000313" key="3">
    <source>
        <dbReference type="Proteomes" id="UP000694389"/>
    </source>
</evidence>
<reference evidence="2" key="1">
    <citation type="submission" date="2025-08" db="UniProtKB">
        <authorList>
            <consortium name="Ensembl"/>
        </authorList>
    </citation>
    <scope>IDENTIFICATION</scope>
</reference>
<dbReference type="InterPro" id="IPR016187">
    <property type="entry name" value="CTDL_fold"/>
</dbReference>
<proteinExistence type="predicted"/>
<dbReference type="SMART" id="SM00034">
    <property type="entry name" value="CLECT"/>
    <property type="match status" value="1"/>
</dbReference>
<dbReference type="SUPFAM" id="SSF56436">
    <property type="entry name" value="C-type lectin-like"/>
    <property type="match status" value="2"/>
</dbReference>
<name>A0A8C4DFK8_DICLA</name>